<proteinExistence type="predicted"/>
<dbReference type="AlphaFoldDB" id="A0A9P0FJW8"/>
<evidence type="ECO:0000313" key="1">
    <source>
        <dbReference type="EMBL" id="CAH0557499.1"/>
    </source>
</evidence>
<dbReference type="EMBL" id="OV121136">
    <property type="protein sequence ID" value="CAH0557499.1"/>
    <property type="molecule type" value="Genomic_DNA"/>
</dbReference>
<dbReference type="OrthoDB" id="8190314at2759"/>
<gene>
    <name evidence="1" type="ORF">MELIAE_LOCUS8207</name>
</gene>
<accession>A0A9P0FJW8</accession>
<protein>
    <submittedName>
        <fullName evidence="1">Uncharacterized protein</fullName>
    </submittedName>
</protein>
<keyword evidence="2" id="KW-1185">Reference proteome</keyword>
<dbReference type="Proteomes" id="UP001154078">
    <property type="component" value="Chromosome 5"/>
</dbReference>
<organism evidence="1 2">
    <name type="scientific">Brassicogethes aeneus</name>
    <name type="common">Rape pollen beetle</name>
    <name type="synonym">Meligethes aeneus</name>
    <dbReference type="NCBI Taxonomy" id="1431903"/>
    <lineage>
        <taxon>Eukaryota</taxon>
        <taxon>Metazoa</taxon>
        <taxon>Ecdysozoa</taxon>
        <taxon>Arthropoda</taxon>
        <taxon>Hexapoda</taxon>
        <taxon>Insecta</taxon>
        <taxon>Pterygota</taxon>
        <taxon>Neoptera</taxon>
        <taxon>Endopterygota</taxon>
        <taxon>Coleoptera</taxon>
        <taxon>Polyphaga</taxon>
        <taxon>Cucujiformia</taxon>
        <taxon>Nitidulidae</taxon>
        <taxon>Meligethinae</taxon>
        <taxon>Brassicogethes</taxon>
    </lineage>
</organism>
<name>A0A9P0FJW8_BRAAE</name>
<reference evidence="1" key="1">
    <citation type="submission" date="2021-12" db="EMBL/GenBank/DDBJ databases">
        <authorList>
            <person name="King R."/>
        </authorList>
    </citation>
    <scope>NUCLEOTIDE SEQUENCE</scope>
</reference>
<evidence type="ECO:0000313" key="2">
    <source>
        <dbReference type="Proteomes" id="UP001154078"/>
    </source>
</evidence>
<sequence>MVVPIDRMSAFEKTKKYVGNNLSVAVKCNTKKLVVIGNNCKVECEENLGQLRIVGDNNKVIVTSGNGGIEYIGNCGKVCLGDSVLEKNTTFTGNNIKISSRRTDKCKSDSVESVGSVNICNANRVHLSNTSLPSCLTKITKIRK</sequence>